<dbReference type="AlphaFoldDB" id="A0A8S1LL42"/>
<organism evidence="1 2">
    <name type="scientific">Paramecium sonneborni</name>
    <dbReference type="NCBI Taxonomy" id="65129"/>
    <lineage>
        <taxon>Eukaryota</taxon>
        <taxon>Sar</taxon>
        <taxon>Alveolata</taxon>
        <taxon>Ciliophora</taxon>
        <taxon>Intramacronucleata</taxon>
        <taxon>Oligohymenophorea</taxon>
        <taxon>Peniculida</taxon>
        <taxon>Parameciidae</taxon>
        <taxon>Paramecium</taxon>
    </lineage>
</organism>
<reference evidence="1" key="1">
    <citation type="submission" date="2021-01" db="EMBL/GenBank/DDBJ databases">
        <authorList>
            <consortium name="Genoscope - CEA"/>
            <person name="William W."/>
        </authorList>
    </citation>
    <scope>NUCLEOTIDE SEQUENCE</scope>
</reference>
<keyword evidence="2" id="KW-1185">Reference proteome</keyword>
<evidence type="ECO:0000313" key="2">
    <source>
        <dbReference type="Proteomes" id="UP000692954"/>
    </source>
</evidence>
<gene>
    <name evidence="1" type="ORF">PSON_ATCC_30995.1.T0210115</name>
</gene>
<sequence length="332" mass="40531">MKIHSIKIILHESLQQRIRIKQTFQYKWILHHIYMQKDSYINNIIKKLNKQQMIIYLNNIQFCQLIQINQKSIYQFLIQFIQQRQIPYQTQNKNKKYEDIKMVKNLTLQEYKNNQQELTPQLIQESEVMSQNLAQLLEMTQLYANQQSSVDISQFGLFQALYRTILKGSKVYLIGLSQIYQRIYIGIIMQLPDVKNMIKEFCEYSLQSKYNNLNYFFEYSTMIWIEKAIEYYMLYSINRFLKRKEENEVTFIVDSLHFDPLKSAIQQQNNKFVNECENSYFYEFQYPDPENKKQMSRYLINMQFFIVYWIIRFGENLVQTILSHIYQLIIMR</sequence>
<comment type="caution">
    <text evidence="1">The sequence shown here is derived from an EMBL/GenBank/DDBJ whole genome shotgun (WGS) entry which is preliminary data.</text>
</comment>
<accession>A0A8S1LL42</accession>
<proteinExistence type="predicted"/>
<name>A0A8S1LL42_9CILI</name>
<protein>
    <submittedName>
        <fullName evidence="1">Uncharacterized protein</fullName>
    </submittedName>
</protein>
<dbReference type="Proteomes" id="UP000692954">
    <property type="component" value="Unassembled WGS sequence"/>
</dbReference>
<dbReference type="OrthoDB" id="297597at2759"/>
<dbReference type="EMBL" id="CAJJDN010000021">
    <property type="protein sequence ID" value="CAD8066073.1"/>
    <property type="molecule type" value="Genomic_DNA"/>
</dbReference>
<evidence type="ECO:0000313" key="1">
    <source>
        <dbReference type="EMBL" id="CAD8066073.1"/>
    </source>
</evidence>